<reference evidence="1 2" key="1">
    <citation type="submission" date="2013-01" db="EMBL/GenBank/DDBJ databases">
        <authorList>
            <person name="Harkins D.M."/>
            <person name="Durkin A.S."/>
            <person name="Brinkac L.M."/>
            <person name="Haft D.H."/>
            <person name="Selengut J.D."/>
            <person name="Sanka R."/>
            <person name="DePew J."/>
            <person name="Purushe J."/>
            <person name="Hartskeerl R.A."/>
            <person name="Ahmed A."/>
            <person name="van der Linden H."/>
            <person name="Goris M.G.A."/>
            <person name="Vinetz J.M."/>
            <person name="Sutton G.G."/>
            <person name="Nierman W.C."/>
            <person name="Fouts D.E."/>
        </authorList>
    </citation>
    <scope>NUCLEOTIDE SEQUENCE [LARGE SCALE GENOMIC DNA]</scope>
    <source>
        <strain evidence="1 2">MAVJ 401</strain>
    </source>
</reference>
<dbReference type="EMBL" id="AHMU02000049">
    <property type="protein sequence ID" value="EMN21802.1"/>
    <property type="molecule type" value="Genomic_DNA"/>
</dbReference>
<dbReference type="AlphaFoldDB" id="M6K1Z3"/>
<proteinExistence type="predicted"/>
<sequence length="85" mass="10034">MGTPTLQTIERMRINQRFAIEPVISHLKHNHNMIRNFLKGKKSDRINPILLISTEIGTIHFESYLRFEAEFWTPGYIVLSSCFWV</sequence>
<dbReference type="Proteomes" id="UP000012106">
    <property type="component" value="Unassembled WGS sequence"/>
</dbReference>
<evidence type="ECO:0000313" key="1">
    <source>
        <dbReference type="EMBL" id="EMN21802.1"/>
    </source>
</evidence>
<protein>
    <recommendedName>
        <fullName evidence="3">Transposase DDE domain protein</fullName>
    </recommendedName>
</protein>
<evidence type="ECO:0008006" key="3">
    <source>
        <dbReference type="Google" id="ProtNLM"/>
    </source>
</evidence>
<name>M6K1Z3_9LEPT</name>
<accession>M6K1Z3</accession>
<comment type="caution">
    <text evidence="1">The sequence shown here is derived from an EMBL/GenBank/DDBJ whole genome shotgun (WGS) entry which is preliminary data.</text>
</comment>
<evidence type="ECO:0000313" key="2">
    <source>
        <dbReference type="Proteomes" id="UP000012106"/>
    </source>
</evidence>
<organism evidence="1 2">
    <name type="scientific">Leptospira santarosai serovar Arenal str. MAVJ 401</name>
    <dbReference type="NCBI Taxonomy" id="1049976"/>
    <lineage>
        <taxon>Bacteria</taxon>
        <taxon>Pseudomonadati</taxon>
        <taxon>Spirochaetota</taxon>
        <taxon>Spirochaetia</taxon>
        <taxon>Leptospirales</taxon>
        <taxon>Leptospiraceae</taxon>
        <taxon>Leptospira</taxon>
    </lineage>
</organism>
<gene>
    <name evidence="1" type="ORF">LEP1GSC063_3785</name>
</gene>